<dbReference type="CDD" id="cd07043">
    <property type="entry name" value="STAS_anti-anti-sigma_factors"/>
    <property type="match status" value="1"/>
</dbReference>
<dbReference type="Gene3D" id="3.30.750.24">
    <property type="entry name" value="STAS domain"/>
    <property type="match status" value="1"/>
</dbReference>
<dbReference type="Pfam" id="PF01740">
    <property type="entry name" value="STAS"/>
    <property type="match status" value="1"/>
</dbReference>
<sequence>MNSKIQILEPTGILNATKGNEIRREINDIVSAGAEKLLIDMKDVTFIDSSGLGALVSVMQSLRKTNGELFVCSINAQVKMIFELTKVDRILQILEDREEFQRKVMTTP</sequence>
<dbReference type="EMBL" id="RSCM01000006">
    <property type="protein sequence ID" value="RUS96713.1"/>
    <property type="molecule type" value="Genomic_DNA"/>
</dbReference>
<dbReference type="Proteomes" id="UP000276103">
    <property type="component" value="Unassembled WGS sequence"/>
</dbReference>
<dbReference type="PANTHER" id="PTHR33495:SF2">
    <property type="entry name" value="ANTI-SIGMA FACTOR ANTAGONIST TM_1081-RELATED"/>
    <property type="match status" value="1"/>
</dbReference>
<evidence type="ECO:0000256" key="1">
    <source>
        <dbReference type="ARBA" id="ARBA00009013"/>
    </source>
</evidence>
<dbReference type="NCBIfam" id="TIGR00377">
    <property type="entry name" value="ant_ant_sig"/>
    <property type="match status" value="1"/>
</dbReference>
<proteinExistence type="inferred from homology"/>
<dbReference type="SUPFAM" id="SSF52091">
    <property type="entry name" value="SpoIIaa-like"/>
    <property type="match status" value="1"/>
</dbReference>
<evidence type="ECO:0000313" key="4">
    <source>
        <dbReference type="EMBL" id="RUS96713.1"/>
    </source>
</evidence>
<dbReference type="AlphaFoldDB" id="A0A3S1AA17"/>
<reference evidence="4 5" key="1">
    <citation type="journal article" date="2019" name="Genome Biol. Evol.">
        <title>Day and night: Metabolic profiles and evolutionary relationships of six axenic non-marine cyanobacteria.</title>
        <authorList>
            <person name="Will S.E."/>
            <person name="Henke P."/>
            <person name="Boedeker C."/>
            <person name="Huang S."/>
            <person name="Brinkmann H."/>
            <person name="Rohde M."/>
            <person name="Jarek M."/>
            <person name="Friedl T."/>
            <person name="Seufert S."/>
            <person name="Schumacher M."/>
            <person name="Overmann J."/>
            <person name="Neumann-Schaal M."/>
            <person name="Petersen J."/>
        </authorList>
    </citation>
    <scope>NUCLEOTIDE SEQUENCE [LARGE SCALE GENOMIC DNA]</scope>
    <source>
        <strain evidence="4 5">SAG 1403-4b</strain>
    </source>
</reference>
<dbReference type="InterPro" id="IPR002645">
    <property type="entry name" value="STAS_dom"/>
</dbReference>
<dbReference type="RefSeq" id="WP_127053922.1">
    <property type="nucleotide sequence ID" value="NZ_RSCM01000006.1"/>
</dbReference>
<accession>A0A3S1AA17</accession>
<keyword evidence="5" id="KW-1185">Reference proteome</keyword>
<dbReference type="InterPro" id="IPR036513">
    <property type="entry name" value="STAS_dom_sf"/>
</dbReference>
<name>A0A3S1AA17_ANAVA</name>
<organism evidence="4 5">
    <name type="scientific">Trichormus variabilis SAG 1403-4b</name>
    <dbReference type="NCBI Taxonomy" id="447716"/>
    <lineage>
        <taxon>Bacteria</taxon>
        <taxon>Bacillati</taxon>
        <taxon>Cyanobacteriota</taxon>
        <taxon>Cyanophyceae</taxon>
        <taxon>Nostocales</taxon>
        <taxon>Nostocaceae</taxon>
        <taxon>Trichormus</taxon>
    </lineage>
</organism>
<gene>
    <name evidence="4" type="ORF">DSM107003_21190</name>
</gene>
<evidence type="ECO:0000259" key="3">
    <source>
        <dbReference type="PROSITE" id="PS50801"/>
    </source>
</evidence>
<dbReference type="InterPro" id="IPR003658">
    <property type="entry name" value="Anti-sigma_ant"/>
</dbReference>
<dbReference type="OrthoDB" id="9796601at2"/>
<comment type="similarity">
    <text evidence="1 2">Belongs to the anti-sigma-factor antagonist family.</text>
</comment>
<feature type="domain" description="STAS" evidence="3">
    <location>
        <begin position="1"/>
        <end position="107"/>
    </location>
</feature>
<dbReference type="PROSITE" id="PS50801">
    <property type="entry name" value="STAS"/>
    <property type="match status" value="1"/>
</dbReference>
<dbReference type="PANTHER" id="PTHR33495">
    <property type="entry name" value="ANTI-SIGMA FACTOR ANTAGONIST TM_1081-RELATED-RELATED"/>
    <property type="match status" value="1"/>
</dbReference>
<comment type="caution">
    <text evidence="4">The sequence shown here is derived from an EMBL/GenBank/DDBJ whole genome shotgun (WGS) entry which is preliminary data.</text>
</comment>
<evidence type="ECO:0000313" key="5">
    <source>
        <dbReference type="Proteomes" id="UP000276103"/>
    </source>
</evidence>
<protein>
    <recommendedName>
        <fullName evidence="2">Anti-sigma factor antagonist</fullName>
    </recommendedName>
</protein>
<evidence type="ECO:0000256" key="2">
    <source>
        <dbReference type="RuleBase" id="RU003749"/>
    </source>
</evidence>
<dbReference type="GO" id="GO:0043856">
    <property type="term" value="F:anti-sigma factor antagonist activity"/>
    <property type="evidence" value="ECO:0007669"/>
    <property type="project" value="InterPro"/>
</dbReference>